<dbReference type="InterPro" id="IPR016187">
    <property type="entry name" value="CTDL_fold"/>
</dbReference>
<dbReference type="Pfam" id="PF00059">
    <property type="entry name" value="Lectin_C"/>
    <property type="match status" value="1"/>
</dbReference>
<evidence type="ECO:0000313" key="3">
    <source>
        <dbReference type="EMBL" id="CAL1545519.1"/>
    </source>
</evidence>
<dbReference type="Gene3D" id="3.10.100.10">
    <property type="entry name" value="Mannose-Binding Protein A, subunit A"/>
    <property type="match status" value="1"/>
</dbReference>
<feature type="signal peptide" evidence="1">
    <location>
        <begin position="1"/>
        <end position="19"/>
    </location>
</feature>
<dbReference type="SUPFAM" id="SSF56436">
    <property type="entry name" value="C-type lectin-like"/>
    <property type="match status" value="1"/>
</dbReference>
<comment type="caution">
    <text evidence="3">The sequence shown here is derived from an EMBL/GenBank/DDBJ whole genome shotgun (WGS) entry which is preliminary data.</text>
</comment>
<evidence type="ECO:0000259" key="2">
    <source>
        <dbReference type="Pfam" id="PF00059"/>
    </source>
</evidence>
<feature type="chain" id="PRO_5043561940" description="C-type lectin domain-containing protein" evidence="1">
    <location>
        <begin position="20"/>
        <end position="216"/>
    </location>
</feature>
<dbReference type="Proteomes" id="UP001497497">
    <property type="component" value="Unassembled WGS sequence"/>
</dbReference>
<evidence type="ECO:0000256" key="1">
    <source>
        <dbReference type="SAM" id="SignalP"/>
    </source>
</evidence>
<name>A0AAV2IIG0_LYMST</name>
<dbReference type="InterPro" id="IPR016186">
    <property type="entry name" value="C-type_lectin-like/link_sf"/>
</dbReference>
<keyword evidence="4" id="KW-1185">Reference proteome</keyword>
<dbReference type="CDD" id="cd00037">
    <property type="entry name" value="CLECT"/>
    <property type="match status" value="1"/>
</dbReference>
<sequence>MTGISTVFALVMLFSLGACDDWEYQKAASFPKLVSIVMDKCDQMERMLKDATLVYPMLIKTDDALLTGLDKFSIKMDYVRSNLFRDSGEYKGRKYSYFSELYDFDVSSAEAACNMLGGYLAEVTDDGEYDFVKRFLKNETNSEDEVFVVIAGTDEGVEQLWKLPRSGERMTFLPWVVNGPGPADCLAIMTHEEFKFMSVECAQAEVRYGFLCEIEP</sequence>
<gene>
    <name evidence="3" type="ORF">GSLYS_00019002001</name>
</gene>
<protein>
    <recommendedName>
        <fullName evidence="2">C-type lectin domain-containing protein</fullName>
    </recommendedName>
</protein>
<dbReference type="EMBL" id="CAXITT010000718">
    <property type="protein sequence ID" value="CAL1545519.1"/>
    <property type="molecule type" value="Genomic_DNA"/>
</dbReference>
<dbReference type="AlphaFoldDB" id="A0AAV2IIG0"/>
<dbReference type="InterPro" id="IPR001304">
    <property type="entry name" value="C-type_lectin-like"/>
</dbReference>
<organism evidence="3 4">
    <name type="scientific">Lymnaea stagnalis</name>
    <name type="common">Great pond snail</name>
    <name type="synonym">Helix stagnalis</name>
    <dbReference type="NCBI Taxonomy" id="6523"/>
    <lineage>
        <taxon>Eukaryota</taxon>
        <taxon>Metazoa</taxon>
        <taxon>Spiralia</taxon>
        <taxon>Lophotrochozoa</taxon>
        <taxon>Mollusca</taxon>
        <taxon>Gastropoda</taxon>
        <taxon>Heterobranchia</taxon>
        <taxon>Euthyneura</taxon>
        <taxon>Panpulmonata</taxon>
        <taxon>Hygrophila</taxon>
        <taxon>Lymnaeoidea</taxon>
        <taxon>Lymnaeidae</taxon>
        <taxon>Lymnaea</taxon>
    </lineage>
</organism>
<feature type="domain" description="C-type lectin" evidence="2">
    <location>
        <begin position="107"/>
        <end position="213"/>
    </location>
</feature>
<accession>A0AAV2IIG0</accession>
<proteinExistence type="predicted"/>
<keyword evidence="1" id="KW-0732">Signal</keyword>
<evidence type="ECO:0000313" key="4">
    <source>
        <dbReference type="Proteomes" id="UP001497497"/>
    </source>
</evidence>
<reference evidence="3 4" key="1">
    <citation type="submission" date="2024-04" db="EMBL/GenBank/DDBJ databases">
        <authorList>
            <consortium name="Genoscope - CEA"/>
            <person name="William W."/>
        </authorList>
    </citation>
    <scope>NUCLEOTIDE SEQUENCE [LARGE SCALE GENOMIC DNA]</scope>
</reference>